<dbReference type="EMBL" id="VKGK01000004">
    <property type="protein sequence ID" value="TRY15394.1"/>
    <property type="molecule type" value="Genomic_DNA"/>
</dbReference>
<dbReference type="RefSeq" id="WP_143563426.1">
    <property type="nucleotide sequence ID" value="NZ_BMPL01000009.1"/>
</dbReference>
<comment type="caution">
    <text evidence="3">The sequence shown here is derived from an EMBL/GenBank/DDBJ whole genome shotgun (WGS) entry which is preliminary data.</text>
</comment>
<proteinExistence type="predicted"/>
<feature type="coiled-coil region" evidence="1">
    <location>
        <begin position="79"/>
        <end position="120"/>
    </location>
</feature>
<gene>
    <name evidence="3" type="ORF">FN961_04855</name>
</gene>
<dbReference type="OrthoDB" id="9998211at2"/>
<evidence type="ECO:0000256" key="2">
    <source>
        <dbReference type="SAM" id="MobiDB-lite"/>
    </source>
</evidence>
<feature type="compositionally biased region" description="Polar residues" evidence="2">
    <location>
        <begin position="9"/>
        <end position="18"/>
    </location>
</feature>
<organism evidence="3 4">
    <name type="scientific">Shewanella hanedai</name>
    <name type="common">Alteromonas hanedai</name>
    <dbReference type="NCBI Taxonomy" id="25"/>
    <lineage>
        <taxon>Bacteria</taxon>
        <taxon>Pseudomonadati</taxon>
        <taxon>Pseudomonadota</taxon>
        <taxon>Gammaproteobacteria</taxon>
        <taxon>Alteromonadales</taxon>
        <taxon>Shewanellaceae</taxon>
        <taxon>Shewanella</taxon>
    </lineage>
</organism>
<evidence type="ECO:0000313" key="3">
    <source>
        <dbReference type="EMBL" id="TRY15394.1"/>
    </source>
</evidence>
<keyword evidence="4" id="KW-1185">Reference proteome</keyword>
<keyword evidence="1" id="KW-0175">Coiled coil</keyword>
<protein>
    <submittedName>
        <fullName evidence="3">Uncharacterized protein</fullName>
    </submittedName>
</protein>
<evidence type="ECO:0000256" key="1">
    <source>
        <dbReference type="SAM" id="Coils"/>
    </source>
</evidence>
<dbReference type="AlphaFoldDB" id="A0A553JSF6"/>
<accession>A0A553JSF6</accession>
<dbReference type="Proteomes" id="UP000318126">
    <property type="component" value="Unassembled WGS sequence"/>
</dbReference>
<sequence length="143" mass="15397">MNIDGLNIGSVSSGTRSVSEAFVAPKADTEPASSKTEAVDKVSISDAGRAAHKLDVGRSMGEKQEKVAEAAEQSEVGPASIVDTQIERIKERIEELKLALKDLQGDKSEAADKKREMINAEILQLSGMLIELNKEKAKKEGFE</sequence>
<reference evidence="4" key="1">
    <citation type="submission" date="2019-07" db="EMBL/GenBank/DDBJ databases">
        <title>Shewanella sp. YLB-08 draft genomic sequence.</title>
        <authorList>
            <person name="Yu L."/>
        </authorList>
    </citation>
    <scope>NUCLEOTIDE SEQUENCE [LARGE SCALE GENOMIC DNA]</scope>
    <source>
        <strain evidence="4">JCM 20706</strain>
    </source>
</reference>
<evidence type="ECO:0000313" key="4">
    <source>
        <dbReference type="Proteomes" id="UP000318126"/>
    </source>
</evidence>
<name>A0A553JSF6_SHEHA</name>
<feature type="region of interest" description="Disordered" evidence="2">
    <location>
        <begin position="1"/>
        <end position="41"/>
    </location>
</feature>